<dbReference type="Proteomes" id="UP000664859">
    <property type="component" value="Unassembled WGS sequence"/>
</dbReference>
<dbReference type="GO" id="GO:0006655">
    <property type="term" value="P:phosphatidylglycerol biosynthetic process"/>
    <property type="evidence" value="ECO:0007669"/>
    <property type="project" value="TreeGrafter"/>
</dbReference>
<keyword evidence="2" id="KW-0012">Acyltransferase</keyword>
<evidence type="ECO:0000313" key="2">
    <source>
        <dbReference type="EMBL" id="KAG5193089.1"/>
    </source>
</evidence>
<dbReference type="InterPro" id="IPR016222">
    <property type="entry name" value="G3P_O-acylTrfase_chlp"/>
</dbReference>
<comment type="caution">
    <text evidence="2">The sequence shown here is derived from an EMBL/GenBank/DDBJ whole genome shotgun (WGS) entry which is preliminary data.</text>
</comment>
<dbReference type="InterPro" id="IPR002123">
    <property type="entry name" value="Plipid/glycerol_acylTrfase"/>
</dbReference>
<gene>
    <name evidence="2" type="ORF">JKP88DRAFT_291846</name>
</gene>
<keyword evidence="2" id="KW-0808">Transferase</keyword>
<dbReference type="Gene3D" id="3.40.1130.10">
    <property type="entry name" value="Glycerol-3-phosphate (1)-acyltransferase"/>
    <property type="match status" value="1"/>
</dbReference>
<dbReference type="OrthoDB" id="524544at2759"/>
<proteinExistence type="predicted"/>
<evidence type="ECO:0000313" key="3">
    <source>
        <dbReference type="Proteomes" id="UP000664859"/>
    </source>
</evidence>
<dbReference type="GO" id="GO:0004366">
    <property type="term" value="F:glycerol-3-phosphate O-acyltransferase activity"/>
    <property type="evidence" value="ECO:0007669"/>
    <property type="project" value="InterPro"/>
</dbReference>
<name>A0A836CPR4_9STRA</name>
<protein>
    <submittedName>
        <fullName evidence="2">Glycerol-3-phosphate acyltransferase,chloroplastic</fullName>
    </submittedName>
</protein>
<keyword evidence="3" id="KW-1185">Reference proteome</keyword>
<dbReference type="AlphaFoldDB" id="A0A836CPR4"/>
<dbReference type="EMBL" id="JAFCMP010000001">
    <property type="protein sequence ID" value="KAG5193089.1"/>
    <property type="molecule type" value="Genomic_DNA"/>
</dbReference>
<feature type="domain" description="Phospholipid/glycerol acyltransferase" evidence="1">
    <location>
        <begin position="80"/>
        <end position="245"/>
    </location>
</feature>
<sequence>MEEFLEGYTRCAVAAGTPADTFQFNLGTLAGLVPGVLSNPHKASGDFELFHRAMREPLDMYQWGNSFFAPMIEFDNSHLEGLENLEQIKGMLERGENVFLLANHQTEADPQVISLLLERAGYGCVAEKVINVAGHRVTTDPMAVPFSMGRNLFCIYSKKYMENPPEDKPAKQNHNMRTLKKMAELLAQPEGQIIWVAPSGGRDRPDPATGDFVVAPFDPKSVGVFRLMAAKTRKVCKTHFFPFAMWTNKLMPPPDTVQKDLGERRVAERGPVSIAVCNEVDGEGLDMQQFAAAVEASVKAGYAKLDAQQKAQAK</sequence>
<dbReference type="SUPFAM" id="SSF69593">
    <property type="entry name" value="Glycerol-3-phosphate (1)-acyltransferase"/>
    <property type="match status" value="1"/>
</dbReference>
<feature type="non-terminal residue" evidence="2">
    <location>
        <position position="314"/>
    </location>
</feature>
<evidence type="ECO:0000259" key="1">
    <source>
        <dbReference type="Pfam" id="PF01553"/>
    </source>
</evidence>
<organism evidence="2 3">
    <name type="scientific">Tribonema minus</name>
    <dbReference type="NCBI Taxonomy" id="303371"/>
    <lineage>
        <taxon>Eukaryota</taxon>
        <taxon>Sar</taxon>
        <taxon>Stramenopiles</taxon>
        <taxon>Ochrophyta</taxon>
        <taxon>PX clade</taxon>
        <taxon>Xanthophyceae</taxon>
        <taxon>Tribonematales</taxon>
        <taxon>Tribonemataceae</taxon>
        <taxon>Tribonema</taxon>
    </lineage>
</organism>
<dbReference type="PANTHER" id="PTHR35695:SF1">
    <property type="entry name" value="GLYCEROL-3-PHOSPHATE ACYLTRANSFERASE, CHLOROPLASTIC"/>
    <property type="match status" value="1"/>
</dbReference>
<reference evidence="2" key="1">
    <citation type="submission" date="2021-02" db="EMBL/GenBank/DDBJ databases">
        <title>First Annotated Genome of the Yellow-green Alga Tribonema minus.</title>
        <authorList>
            <person name="Mahan K.M."/>
        </authorList>
    </citation>
    <scope>NUCLEOTIDE SEQUENCE</scope>
    <source>
        <strain evidence="2">UTEX B ZZ1240</strain>
    </source>
</reference>
<accession>A0A836CPR4</accession>
<dbReference type="Pfam" id="PF01553">
    <property type="entry name" value="Acyltransferase"/>
    <property type="match status" value="1"/>
</dbReference>
<dbReference type="PANTHER" id="PTHR35695">
    <property type="entry name" value="GLYCEROL-3-PHOSPHATE ACYLTRANSFERASE, CHLOROPLASTIC"/>
    <property type="match status" value="1"/>
</dbReference>